<dbReference type="InterPro" id="IPR020818">
    <property type="entry name" value="Chaperonin_GroES"/>
</dbReference>
<feature type="non-terminal residue" evidence="5">
    <location>
        <position position="92"/>
    </location>
</feature>
<dbReference type="NCBIfam" id="NF001533">
    <property type="entry name" value="PRK00364.2-4"/>
    <property type="match status" value="1"/>
</dbReference>
<dbReference type="FunFam" id="2.30.33.40:FF:000004">
    <property type="entry name" value="10 kDa chaperonin"/>
    <property type="match status" value="1"/>
</dbReference>
<keyword evidence="2" id="KW-0963">Cytoplasm</keyword>
<dbReference type="AlphaFoldDB" id="A0A6G6BMP7"/>
<keyword evidence="3 4" id="KW-0143">Chaperone</keyword>
<dbReference type="Pfam" id="PF00166">
    <property type="entry name" value="Cpn10"/>
    <property type="match status" value="1"/>
</dbReference>
<comment type="subunit">
    <text evidence="4">Heptamer of 7 subunits arranged in a ring.</text>
</comment>
<dbReference type="SUPFAM" id="SSF50129">
    <property type="entry name" value="GroES-like"/>
    <property type="match status" value="1"/>
</dbReference>
<dbReference type="PANTHER" id="PTHR10772">
    <property type="entry name" value="10 KDA HEAT SHOCK PROTEIN"/>
    <property type="match status" value="1"/>
</dbReference>
<dbReference type="HAMAP" id="MF_00580">
    <property type="entry name" value="CH10"/>
    <property type="match status" value="1"/>
</dbReference>
<dbReference type="Gene3D" id="2.30.33.40">
    <property type="entry name" value="GroES chaperonin"/>
    <property type="match status" value="1"/>
</dbReference>
<sequence>MMEVKIKPLSDRVLVKPDPAETKTSSGIIIPDTAKEKPQKGTVIAVGKGKKNDPMILKEGDRVLYGKYSGTELKWEDEEYLIMRESDVIAII</sequence>
<evidence type="ECO:0000313" key="5">
    <source>
        <dbReference type="EMBL" id="QID53219.1"/>
    </source>
</evidence>
<protein>
    <recommendedName>
        <fullName evidence="4">10 kDa chaperonin</fullName>
    </recommendedName>
</protein>
<reference evidence="5" key="1">
    <citation type="journal article" date="2020" name="Biol. Lett.">
        <title>Evolutionary rates are correlated between cockroach symbionts and mitochondrial genomes.</title>
        <authorList>
            <person name="Arab D.A."/>
            <person name="Bourguignon T."/>
            <person name="Wang Z."/>
            <person name="Ho S.Y.W."/>
            <person name="Lo N."/>
        </authorList>
    </citation>
    <scope>NUCLEOTIDE SEQUENCE</scope>
    <source>
        <strain evidence="5">DHOG50217</strain>
    </source>
</reference>
<dbReference type="PANTHER" id="PTHR10772:SF58">
    <property type="entry name" value="CO-CHAPERONIN GROES"/>
    <property type="match status" value="1"/>
</dbReference>
<dbReference type="CDD" id="cd00320">
    <property type="entry name" value="cpn10"/>
    <property type="match status" value="1"/>
</dbReference>
<dbReference type="NCBIfam" id="NF001531">
    <property type="entry name" value="PRK00364.2-2"/>
    <property type="match status" value="1"/>
</dbReference>
<dbReference type="GO" id="GO:0005524">
    <property type="term" value="F:ATP binding"/>
    <property type="evidence" value="ECO:0007669"/>
    <property type="project" value="InterPro"/>
</dbReference>
<comment type="similarity">
    <text evidence="1 4">Belongs to the GroES chaperonin family.</text>
</comment>
<name>A0A6G6BMP7_9FLAO</name>
<evidence type="ECO:0000256" key="1">
    <source>
        <dbReference type="ARBA" id="ARBA00006975"/>
    </source>
</evidence>
<dbReference type="InterPro" id="IPR011032">
    <property type="entry name" value="GroES-like_sf"/>
</dbReference>
<organism evidence="5">
    <name type="scientific">Blattabacterium sp.</name>
    <name type="common">Chorisoserrata sp.</name>
    <dbReference type="NCBI Taxonomy" id="2712796"/>
    <lineage>
        <taxon>Bacteria</taxon>
        <taxon>Pseudomonadati</taxon>
        <taxon>Bacteroidota</taxon>
        <taxon>Flavobacteriia</taxon>
        <taxon>Flavobacteriales</taxon>
        <taxon>Blattabacteriaceae</taxon>
        <taxon>Blattabacterium</taxon>
    </lineage>
</organism>
<dbReference type="GO" id="GO:0046872">
    <property type="term" value="F:metal ion binding"/>
    <property type="evidence" value="ECO:0007669"/>
    <property type="project" value="TreeGrafter"/>
</dbReference>
<dbReference type="GO" id="GO:0044183">
    <property type="term" value="F:protein folding chaperone"/>
    <property type="evidence" value="ECO:0007669"/>
    <property type="project" value="InterPro"/>
</dbReference>
<proteinExistence type="inferred from homology"/>
<dbReference type="EMBL" id="MN039239">
    <property type="protein sequence ID" value="QID53219.1"/>
    <property type="molecule type" value="Genomic_DNA"/>
</dbReference>
<dbReference type="InterPro" id="IPR018369">
    <property type="entry name" value="Chaprnonin_Cpn10_CS"/>
</dbReference>
<dbReference type="GO" id="GO:0051082">
    <property type="term" value="F:unfolded protein binding"/>
    <property type="evidence" value="ECO:0007669"/>
    <property type="project" value="TreeGrafter"/>
</dbReference>
<accession>A0A6G6BMP7</accession>
<dbReference type="PRINTS" id="PR00297">
    <property type="entry name" value="CHAPERONIN10"/>
</dbReference>
<evidence type="ECO:0000256" key="3">
    <source>
        <dbReference type="ARBA" id="ARBA00023186"/>
    </source>
</evidence>
<evidence type="ECO:0000256" key="4">
    <source>
        <dbReference type="RuleBase" id="RU000535"/>
    </source>
</evidence>
<dbReference type="GO" id="GO:0051087">
    <property type="term" value="F:protein-folding chaperone binding"/>
    <property type="evidence" value="ECO:0007669"/>
    <property type="project" value="TreeGrafter"/>
</dbReference>
<dbReference type="InterPro" id="IPR037124">
    <property type="entry name" value="Chaperonin_GroES_sf"/>
</dbReference>
<comment type="function">
    <text evidence="4">Together with the chaperonin GroEL, plays an essential role in assisting protein folding. The GroEL-GroES system forms a nano-cage that allows encapsulation of the non-native substrate proteins and provides a physical environment optimized to promote and accelerate protein folding. GroES binds to the apical surface of the GroEL ring, thereby capping the opening of the GroEL channel.</text>
</comment>
<evidence type="ECO:0000256" key="2">
    <source>
        <dbReference type="ARBA" id="ARBA00022490"/>
    </source>
</evidence>
<dbReference type="PROSITE" id="PS00681">
    <property type="entry name" value="CHAPERONINS_CPN10"/>
    <property type="match status" value="1"/>
</dbReference>
<dbReference type="SMART" id="SM00883">
    <property type="entry name" value="Cpn10"/>
    <property type="match status" value="1"/>
</dbReference>